<dbReference type="Gene3D" id="1.20.1260.30">
    <property type="match status" value="1"/>
</dbReference>
<dbReference type="GO" id="GO:0009007">
    <property type="term" value="F:site-specific DNA-methyltransferase (adenine-specific) activity"/>
    <property type="evidence" value="ECO:0007669"/>
    <property type="project" value="UniProtKB-EC"/>
</dbReference>
<dbReference type="InterPro" id="IPR029063">
    <property type="entry name" value="SAM-dependent_MTases_sf"/>
</dbReference>
<dbReference type="GO" id="GO:0032259">
    <property type="term" value="P:methylation"/>
    <property type="evidence" value="ECO:0007669"/>
    <property type="project" value="UniProtKB-KW"/>
</dbReference>
<organism evidence="10 11">
    <name type="scientific">Acetilactobacillus jinshanensis</name>
    <dbReference type="NCBI Taxonomy" id="1720083"/>
    <lineage>
        <taxon>Bacteria</taxon>
        <taxon>Bacillati</taxon>
        <taxon>Bacillota</taxon>
        <taxon>Bacilli</taxon>
        <taxon>Lactobacillales</taxon>
        <taxon>Lactobacillaceae</taxon>
        <taxon>Acetilactobacillus</taxon>
    </lineage>
</organism>
<dbReference type="Proteomes" id="UP000294321">
    <property type="component" value="Chromosome"/>
</dbReference>
<dbReference type="KEGG" id="lji:ELX58_03290"/>
<evidence type="ECO:0000259" key="9">
    <source>
        <dbReference type="Pfam" id="PF12161"/>
    </source>
</evidence>
<feature type="domain" description="DNA methylase adenine-specific" evidence="8">
    <location>
        <begin position="146"/>
        <end position="445"/>
    </location>
</feature>
<comment type="catalytic activity">
    <reaction evidence="7">
        <text>a 2'-deoxyadenosine in DNA + S-adenosyl-L-methionine = an N(6)-methyl-2'-deoxyadenosine in DNA + S-adenosyl-L-homocysteine + H(+)</text>
        <dbReference type="Rhea" id="RHEA:15197"/>
        <dbReference type="Rhea" id="RHEA-COMP:12418"/>
        <dbReference type="Rhea" id="RHEA-COMP:12419"/>
        <dbReference type="ChEBI" id="CHEBI:15378"/>
        <dbReference type="ChEBI" id="CHEBI:57856"/>
        <dbReference type="ChEBI" id="CHEBI:59789"/>
        <dbReference type="ChEBI" id="CHEBI:90615"/>
        <dbReference type="ChEBI" id="CHEBI:90616"/>
        <dbReference type="EC" id="2.1.1.72"/>
    </reaction>
</comment>
<dbReference type="EMBL" id="CP034726">
    <property type="protein sequence ID" value="QBP18179.1"/>
    <property type="molecule type" value="Genomic_DNA"/>
</dbReference>
<evidence type="ECO:0000256" key="2">
    <source>
        <dbReference type="ARBA" id="ARBA00011900"/>
    </source>
</evidence>
<dbReference type="Pfam" id="PF02384">
    <property type="entry name" value="N6_Mtase"/>
    <property type="match status" value="1"/>
</dbReference>
<evidence type="ECO:0000256" key="5">
    <source>
        <dbReference type="ARBA" id="ARBA00022691"/>
    </source>
</evidence>
<dbReference type="Pfam" id="PF12161">
    <property type="entry name" value="HsdM_N"/>
    <property type="match status" value="1"/>
</dbReference>
<dbReference type="EC" id="2.1.1.72" evidence="2"/>
<dbReference type="InterPro" id="IPR038333">
    <property type="entry name" value="T1MK-like_N_sf"/>
</dbReference>
<name>A0A4V1ALN1_9LACO</name>
<gene>
    <name evidence="10" type="ORF">ELX58_03290</name>
</gene>
<accession>A0A4V1ALN1</accession>
<dbReference type="InterPro" id="IPR003356">
    <property type="entry name" value="DNA_methylase_A-5"/>
</dbReference>
<dbReference type="AlphaFoldDB" id="A0A4V1ALN1"/>
<dbReference type="GO" id="GO:0003677">
    <property type="term" value="F:DNA binding"/>
    <property type="evidence" value="ECO:0007669"/>
    <property type="project" value="InterPro"/>
</dbReference>
<dbReference type="REBASE" id="309548">
    <property type="entry name" value="M.Lsp75ORF3290P"/>
</dbReference>
<reference evidence="11" key="1">
    <citation type="submission" date="2018-12" db="EMBL/GenBank/DDBJ databases">
        <title>A new species of lactobacillus.</title>
        <authorList>
            <person name="Jian Y."/>
            <person name="Xin L."/>
            <person name="Hong Z.J."/>
            <person name="Ming L.Z."/>
            <person name="Hong X.Z."/>
        </authorList>
    </citation>
    <scope>NUCLEOTIDE SEQUENCE [LARGE SCALE GENOMIC DNA]</scope>
    <source>
        <strain evidence="11">HSLZ-75</strain>
    </source>
</reference>
<keyword evidence="5" id="KW-0949">S-adenosyl-L-methionine</keyword>
<proteinExistence type="inferred from homology"/>
<keyword evidence="11" id="KW-1185">Reference proteome</keyword>
<evidence type="ECO:0000256" key="7">
    <source>
        <dbReference type="ARBA" id="ARBA00047942"/>
    </source>
</evidence>
<dbReference type="GO" id="GO:0008170">
    <property type="term" value="F:N-methyltransferase activity"/>
    <property type="evidence" value="ECO:0007669"/>
    <property type="project" value="InterPro"/>
</dbReference>
<dbReference type="InterPro" id="IPR051537">
    <property type="entry name" value="DNA_Adenine_Mtase"/>
</dbReference>
<dbReference type="RefSeq" id="WP_133441740.1">
    <property type="nucleotide sequence ID" value="NZ_CP034726.1"/>
</dbReference>
<evidence type="ECO:0000313" key="10">
    <source>
        <dbReference type="EMBL" id="QBP18179.1"/>
    </source>
</evidence>
<comment type="similarity">
    <text evidence="1">Belongs to the N(4)/N(6)-methyltransferase family.</text>
</comment>
<dbReference type="PRINTS" id="PR00507">
    <property type="entry name" value="N12N6MTFRASE"/>
</dbReference>
<feature type="domain" description="N6 adenine-specific DNA methyltransferase N-terminal" evidence="9">
    <location>
        <begin position="6"/>
        <end position="134"/>
    </location>
</feature>
<sequence>MNNDTNNFVSNVRNDMRGDAGIGNNEQQIEQITWILFLKVYYFREQHWALEEDDYQSIIPDKYQWNNWAANTKKNWNKTGEELINFVDDHLIPDLKNIPVNSHTPARQAIVPEIFSGISNHMQNGVLLRKVINDVDALDLTSTEGNDTVADIYEMILRSMQSQSNSGEYYTPRPLTDFITSHLHIHLGDRIGDFAVGTGGFLTSSLKILKKQVKTAHDIDTYNNSVFGKELHFLPFLLCVTNLFLHSVDNPDVIHGDSLSKNVDEYEDKDKFNVICMNPPYGQNKLETILNNFPYDLRSNELSDLFIILAMYRIKPQGRVGLILPDSFMFGTSPVKQHIKAKLFHDFNVKLIVRLPKGVFQPYTSINTNLVFFDNTHSTQKTWFYRVDLPKGMKQFTKTRPITHHTFKKVNEWLEAPEVIDNNGNKKAEQISIDQIKKRKYDLSYVGFGQHHAVIKDPMTLLNEYLTQKHQYDQKIAKLTKEVKDIFGSNDKND</sequence>
<keyword evidence="6" id="KW-0680">Restriction system</keyword>
<evidence type="ECO:0000256" key="6">
    <source>
        <dbReference type="ARBA" id="ARBA00022747"/>
    </source>
</evidence>
<evidence type="ECO:0000256" key="3">
    <source>
        <dbReference type="ARBA" id="ARBA00022603"/>
    </source>
</evidence>
<dbReference type="PANTHER" id="PTHR42933:SF4">
    <property type="entry name" value="TYPE I RESTRICTION ENZYME ECOKI METHYLASE SUBUNIT"/>
    <property type="match status" value="1"/>
</dbReference>
<keyword evidence="4 10" id="KW-0808">Transferase</keyword>
<dbReference type="SUPFAM" id="SSF53335">
    <property type="entry name" value="S-adenosyl-L-methionine-dependent methyltransferases"/>
    <property type="match status" value="1"/>
</dbReference>
<keyword evidence="3 10" id="KW-0489">Methyltransferase</keyword>
<evidence type="ECO:0000256" key="1">
    <source>
        <dbReference type="ARBA" id="ARBA00006594"/>
    </source>
</evidence>
<dbReference type="PANTHER" id="PTHR42933">
    <property type="entry name" value="SLR6095 PROTEIN"/>
    <property type="match status" value="1"/>
</dbReference>
<protein>
    <recommendedName>
        <fullName evidence="2">site-specific DNA-methyltransferase (adenine-specific)</fullName>
        <ecNumber evidence="2">2.1.1.72</ecNumber>
    </recommendedName>
</protein>
<dbReference type="Gene3D" id="3.40.50.150">
    <property type="entry name" value="Vaccinia Virus protein VP39"/>
    <property type="match status" value="1"/>
</dbReference>
<evidence type="ECO:0000259" key="8">
    <source>
        <dbReference type="Pfam" id="PF02384"/>
    </source>
</evidence>
<dbReference type="InterPro" id="IPR022749">
    <property type="entry name" value="D12N6_MeTrfase_N"/>
</dbReference>
<evidence type="ECO:0000313" key="11">
    <source>
        <dbReference type="Proteomes" id="UP000294321"/>
    </source>
</evidence>
<dbReference type="GO" id="GO:0009307">
    <property type="term" value="P:DNA restriction-modification system"/>
    <property type="evidence" value="ECO:0007669"/>
    <property type="project" value="UniProtKB-KW"/>
</dbReference>
<dbReference type="OrthoDB" id="9814572at2"/>
<evidence type="ECO:0000256" key="4">
    <source>
        <dbReference type="ARBA" id="ARBA00022679"/>
    </source>
</evidence>